<evidence type="ECO:0000313" key="3">
    <source>
        <dbReference type="Proteomes" id="UP000623467"/>
    </source>
</evidence>
<dbReference type="AlphaFoldDB" id="A0A8H6WZ98"/>
<feature type="region of interest" description="Disordered" evidence="1">
    <location>
        <begin position="1"/>
        <end position="111"/>
    </location>
</feature>
<dbReference type="Proteomes" id="UP000623467">
    <property type="component" value="Unassembled WGS sequence"/>
</dbReference>
<evidence type="ECO:0008006" key="4">
    <source>
        <dbReference type="Google" id="ProtNLM"/>
    </source>
</evidence>
<feature type="compositionally biased region" description="Basic and acidic residues" evidence="1">
    <location>
        <begin position="1"/>
        <end position="11"/>
    </location>
</feature>
<accession>A0A8H6WZ98</accession>
<name>A0A8H6WZ98_9AGAR</name>
<feature type="compositionally biased region" description="Basic and acidic residues" evidence="1">
    <location>
        <begin position="53"/>
        <end position="67"/>
    </location>
</feature>
<gene>
    <name evidence="2" type="ORF">MSAN_02438800</name>
</gene>
<dbReference type="OrthoDB" id="3025659at2759"/>
<proteinExistence type="predicted"/>
<feature type="region of interest" description="Disordered" evidence="1">
    <location>
        <begin position="129"/>
        <end position="167"/>
    </location>
</feature>
<protein>
    <recommendedName>
        <fullName evidence="4">SAM domain-containing protein</fullName>
    </recommendedName>
</protein>
<organism evidence="2 3">
    <name type="scientific">Mycena sanguinolenta</name>
    <dbReference type="NCBI Taxonomy" id="230812"/>
    <lineage>
        <taxon>Eukaryota</taxon>
        <taxon>Fungi</taxon>
        <taxon>Dikarya</taxon>
        <taxon>Basidiomycota</taxon>
        <taxon>Agaricomycotina</taxon>
        <taxon>Agaricomycetes</taxon>
        <taxon>Agaricomycetidae</taxon>
        <taxon>Agaricales</taxon>
        <taxon>Marasmiineae</taxon>
        <taxon>Mycenaceae</taxon>
        <taxon>Mycena</taxon>
    </lineage>
</organism>
<reference evidence="2" key="1">
    <citation type="submission" date="2020-05" db="EMBL/GenBank/DDBJ databases">
        <title>Mycena genomes resolve the evolution of fungal bioluminescence.</title>
        <authorList>
            <person name="Tsai I.J."/>
        </authorList>
    </citation>
    <scope>NUCLEOTIDE SEQUENCE</scope>
    <source>
        <strain evidence="2">160909Yilan</strain>
    </source>
</reference>
<feature type="compositionally biased region" description="Gly residues" evidence="1">
    <location>
        <begin position="153"/>
        <end position="167"/>
    </location>
</feature>
<feature type="compositionally biased region" description="Gly residues" evidence="1">
    <location>
        <begin position="93"/>
        <end position="103"/>
    </location>
</feature>
<dbReference type="EMBL" id="JACAZH010000060">
    <property type="protein sequence ID" value="KAF7331201.1"/>
    <property type="molecule type" value="Genomic_DNA"/>
</dbReference>
<sequence length="299" mass="30318">MKVTERPEHDPNGPTSSTDLPSLDGSTGGNGGDNGAMSDHGNLAVKADVATDDAQHLRGEDGLHELKQPIGENPDPEPNEPTSSMNLPPILTGGIGGTGGATGDHGDLGEGAHIDVQDFSEEESLYGALNQQSSESADDPRGPSSKSLPILKGGRGGNGGSSGNIGGAGGPCEIHGGIGGTGGMGGIEGGVGGVGQGATISIGLLSVEERMLSRPSRLPVLSVGEFCQEYHLSGNIRSLLDKCGFEAAEAIFEVSDADLKVAGFKSGQIAEVRRALQVFIYKSQEHDLLDGPIATSSSV</sequence>
<evidence type="ECO:0000256" key="1">
    <source>
        <dbReference type="SAM" id="MobiDB-lite"/>
    </source>
</evidence>
<keyword evidence="3" id="KW-1185">Reference proteome</keyword>
<comment type="caution">
    <text evidence="2">The sequence shown here is derived from an EMBL/GenBank/DDBJ whole genome shotgun (WGS) entry which is preliminary data.</text>
</comment>
<evidence type="ECO:0000313" key="2">
    <source>
        <dbReference type="EMBL" id="KAF7331201.1"/>
    </source>
</evidence>